<dbReference type="Pfam" id="PF19707">
    <property type="entry name" value="DUF6204"/>
    <property type="match status" value="1"/>
</dbReference>
<accession>A0ABS2A8P3</accession>
<comment type="caution">
    <text evidence="1">The sequence shown here is derived from an EMBL/GenBank/DDBJ whole genome shotgun (WGS) entry which is preliminary data.</text>
</comment>
<name>A0ABS2A8P3_9ACTN</name>
<organism evidence="1 2">
    <name type="scientific">Paractinoplanes ovalisporus</name>
    <dbReference type="NCBI Taxonomy" id="2810368"/>
    <lineage>
        <taxon>Bacteria</taxon>
        <taxon>Bacillati</taxon>
        <taxon>Actinomycetota</taxon>
        <taxon>Actinomycetes</taxon>
        <taxon>Micromonosporales</taxon>
        <taxon>Micromonosporaceae</taxon>
        <taxon>Paractinoplanes</taxon>
    </lineage>
</organism>
<keyword evidence="2" id="KW-1185">Reference proteome</keyword>
<protein>
    <submittedName>
        <fullName evidence="1">Uncharacterized protein</fullName>
    </submittedName>
</protein>
<evidence type="ECO:0000313" key="1">
    <source>
        <dbReference type="EMBL" id="MBM2616130.1"/>
    </source>
</evidence>
<dbReference type="InterPro" id="IPR045778">
    <property type="entry name" value="DUF6204"/>
</dbReference>
<gene>
    <name evidence="1" type="ORF">JIG36_11235</name>
</gene>
<proteinExistence type="predicted"/>
<dbReference type="EMBL" id="JAENHP010000003">
    <property type="protein sequence ID" value="MBM2616130.1"/>
    <property type="molecule type" value="Genomic_DNA"/>
</dbReference>
<reference evidence="1 2" key="1">
    <citation type="submission" date="2021-01" db="EMBL/GenBank/DDBJ databases">
        <title>Actinoplanes sp. nov. LDG1-06 isolated from lichen.</title>
        <authorList>
            <person name="Saeng-In P."/>
            <person name="Phongsopitanun W."/>
            <person name="Kanchanasin P."/>
            <person name="Yuki M."/>
            <person name="Kudo T."/>
            <person name="Ohkuma M."/>
            <person name="Tanasupawat S."/>
        </authorList>
    </citation>
    <scope>NUCLEOTIDE SEQUENCE [LARGE SCALE GENOMIC DNA]</scope>
    <source>
        <strain evidence="1 2">LDG1-06</strain>
    </source>
</reference>
<sequence length="118" mass="13177">MWMSRAVRVTVRGSFDGLSEAQMASLVAVAGEHDFMNTQYTAEGYLAYDLPGRPFFTFRFAEEAADADEVPQAAVRAQIKAEEWMAERGYPIKNVTVQAVDMAEVPLGKRGRREASRQ</sequence>
<evidence type="ECO:0000313" key="2">
    <source>
        <dbReference type="Proteomes" id="UP000632138"/>
    </source>
</evidence>
<dbReference type="Proteomes" id="UP000632138">
    <property type="component" value="Unassembled WGS sequence"/>
</dbReference>